<evidence type="ECO:0000256" key="1">
    <source>
        <dbReference type="SAM" id="MobiDB-lite"/>
    </source>
</evidence>
<gene>
    <name evidence="2" type="ORF">TRIUR3_20001</name>
</gene>
<reference evidence="2" key="1">
    <citation type="journal article" date="2013" name="Nature">
        <title>Draft genome of the wheat A-genome progenitor Triticum urartu.</title>
        <authorList>
            <person name="Ling H.Q."/>
            <person name="Zhao S."/>
            <person name="Liu D."/>
            <person name="Wang J."/>
            <person name="Sun H."/>
            <person name="Zhang C."/>
            <person name="Fan H."/>
            <person name="Li D."/>
            <person name="Dong L."/>
            <person name="Tao Y."/>
            <person name="Gao C."/>
            <person name="Wu H."/>
            <person name="Li Y."/>
            <person name="Cui Y."/>
            <person name="Guo X."/>
            <person name="Zheng S."/>
            <person name="Wang B."/>
            <person name="Yu K."/>
            <person name="Liang Q."/>
            <person name="Yang W."/>
            <person name="Lou X."/>
            <person name="Chen J."/>
            <person name="Feng M."/>
            <person name="Jian J."/>
            <person name="Zhang X."/>
            <person name="Luo G."/>
            <person name="Jiang Y."/>
            <person name="Liu J."/>
            <person name="Wang Z."/>
            <person name="Sha Y."/>
            <person name="Zhang B."/>
            <person name="Wu H."/>
            <person name="Tang D."/>
            <person name="Shen Q."/>
            <person name="Xue P."/>
            <person name="Zou S."/>
            <person name="Wang X."/>
            <person name="Liu X."/>
            <person name="Wang F."/>
            <person name="Yang Y."/>
            <person name="An X."/>
            <person name="Dong Z."/>
            <person name="Zhang K."/>
            <person name="Zhang X."/>
            <person name="Luo M.C."/>
            <person name="Dvorak J."/>
            <person name="Tong Y."/>
            <person name="Wang J."/>
            <person name="Yang H."/>
            <person name="Li Z."/>
            <person name="Wang D."/>
            <person name="Zhang A."/>
            <person name="Wang J."/>
        </authorList>
    </citation>
    <scope>NUCLEOTIDE SEQUENCE</scope>
</reference>
<dbReference type="AlphaFoldDB" id="M8A3C7"/>
<accession>M8A3C7</accession>
<protein>
    <submittedName>
        <fullName evidence="2">Uncharacterized protein</fullName>
    </submittedName>
</protein>
<proteinExistence type="predicted"/>
<name>M8A3C7_TRIUA</name>
<feature type="region of interest" description="Disordered" evidence="1">
    <location>
        <begin position="132"/>
        <end position="153"/>
    </location>
</feature>
<evidence type="ECO:0000313" key="2">
    <source>
        <dbReference type="EMBL" id="EMS54924.1"/>
    </source>
</evidence>
<feature type="compositionally biased region" description="Polar residues" evidence="1">
    <location>
        <begin position="141"/>
        <end position="153"/>
    </location>
</feature>
<organism evidence="2">
    <name type="scientific">Triticum urartu</name>
    <name type="common">Red wild einkorn</name>
    <name type="synonym">Crithodium urartu</name>
    <dbReference type="NCBI Taxonomy" id="4572"/>
    <lineage>
        <taxon>Eukaryota</taxon>
        <taxon>Viridiplantae</taxon>
        <taxon>Streptophyta</taxon>
        <taxon>Embryophyta</taxon>
        <taxon>Tracheophyta</taxon>
        <taxon>Spermatophyta</taxon>
        <taxon>Magnoliopsida</taxon>
        <taxon>Liliopsida</taxon>
        <taxon>Poales</taxon>
        <taxon>Poaceae</taxon>
        <taxon>BOP clade</taxon>
        <taxon>Pooideae</taxon>
        <taxon>Triticodae</taxon>
        <taxon>Triticeae</taxon>
        <taxon>Triticinae</taxon>
        <taxon>Triticum</taxon>
    </lineage>
</organism>
<dbReference type="EMBL" id="KD176819">
    <property type="protein sequence ID" value="EMS54924.1"/>
    <property type="molecule type" value="Genomic_DNA"/>
</dbReference>
<sequence>MAVGAIAPCSLWQQTLTGNFLARPPGMAGERNGGALWRILPTEGASARKLQPDISSLQGRKSIRRLEGRSATRRGHAAIFSLPIIMPLPPPPDWVPLSEEGRMVDEEQVEEKGVLIAEEEEEKEESRYVLEAVQEDPAPNDWSNWNTKTYSIE</sequence>